<accession>A0AAW3FBB5</accession>
<protein>
    <submittedName>
        <fullName evidence="2">Uncharacterized protein</fullName>
    </submittedName>
</protein>
<dbReference type="Pfam" id="PF11066">
    <property type="entry name" value="DUF2867"/>
    <property type="match status" value="1"/>
</dbReference>
<name>A0AAW3FBB5_BURGA</name>
<organism evidence="2 3">
    <name type="scientific">Burkholderia gladioli</name>
    <name type="common">Pseudomonas marginata</name>
    <name type="synonym">Phytomonas marginata</name>
    <dbReference type="NCBI Taxonomy" id="28095"/>
    <lineage>
        <taxon>Bacteria</taxon>
        <taxon>Pseudomonadati</taxon>
        <taxon>Pseudomonadota</taxon>
        <taxon>Betaproteobacteria</taxon>
        <taxon>Burkholderiales</taxon>
        <taxon>Burkholderiaceae</taxon>
        <taxon>Burkholderia</taxon>
    </lineage>
</organism>
<comment type="caution">
    <text evidence="2">The sequence shown here is derived from an EMBL/GenBank/DDBJ whole genome shotgun (WGS) entry which is preliminary data.</text>
</comment>
<dbReference type="EMBL" id="JPGG01000012">
    <property type="protein sequence ID" value="KGC20324.1"/>
    <property type="molecule type" value="Genomic_DNA"/>
</dbReference>
<dbReference type="AlphaFoldDB" id="A0AAW3FBB5"/>
<feature type="region of interest" description="Disordered" evidence="1">
    <location>
        <begin position="161"/>
        <end position="187"/>
    </location>
</feature>
<sequence length="321" mass="35716">MVHLQGGRWRDLADPSAWSCPQRDFGGEYAHRRENRTGRLASGLTTDVLVRADFADAFSIDLPEAPSHDAECIARHIFDYQPEWIAVPLKLRDLLVWPFGLKGTTDLRSAGGDRINIFRVFGRYPNEIVLGEDDTHLNFRVSVRSADATCGVVCENRLQRRRGRQDARKPDPAKAHVSMREQTVRPSVHNARGSVSRCVSAVVRRDVRHSVAHLQSSRGSSSSQPLFSSTVREVGIQVGRRTFCRFGSSALVTRHLPKWVCTKSTNTRTLGVIFRVLGHTTWILLDPVTYGSSTVFRRPSASAVLTEKSGTHAIPRPASAI</sequence>
<dbReference type="Proteomes" id="UP000029590">
    <property type="component" value="Unassembled WGS sequence"/>
</dbReference>
<gene>
    <name evidence="2" type="ORF">DM48_7961</name>
</gene>
<reference evidence="2 3" key="1">
    <citation type="submission" date="2014-04" db="EMBL/GenBank/DDBJ databases">
        <authorList>
            <person name="Bishop-Lilly K.A."/>
            <person name="Broomall S.M."/>
            <person name="Chain P.S."/>
            <person name="Chertkov O."/>
            <person name="Coyne S.R."/>
            <person name="Daligault H.E."/>
            <person name="Davenport K.W."/>
            <person name="Erkkila T."/>
            <person name="Frey K.G."/>
            <person name="Gibbons H.S."/>
            <person name="Gu W."/>
            <person name="Jaissle J."/>
            <person name="Johnson S.L."/>
            <person name="Koroleva G.I."/>
            <person name="Ladner J.T."/>
            <person name="Lo C.-C."/>
            <person name="Minogue T.D."/>
            <person name="Munk C."/>
            <person name="Palacios G.F."/>
            <person name="Redden C.L."/>
            <person name="Rosenzweig C.N."/>
            <person name="Scholz M.B."/>
            <person name="Teshima H."/>
            <person name="Xu Y."/>
        </authorList>
    </citation>
    <scope>NUCLEOTIDE SEQUENCE [LARGE SCALE GENOMIC DNA]</scope>
    <source>
        <strain evidence="3">gladioli</strain>
    </source>
</reference>
<evidence type="ECO:0000256" key="1">
    <source>
        <dbReference type="SAM" id="MobiDB-lite"/>
    </source>
</evidence>
<proteinExistence type="predicted"/>
<evidence type="ECO:0000313" key="2">
    <source>
        <dbReference type="EMBL" id="KGC20324.1"/>
    </source>
</evidence>
<evidence type="ECO:0000313" key="3">
    <source>
        <dbReference type="Proteomes" id="UP000029590"/>
    </source>
</evidence>
<dbReference type="InterPro" id="IPR021295">
    <property type="entry name" value="DUF2867"/>
</dbReference>
<feature type="compositionally biased region" description="Basic and acidic residues" evidence="1">
    <location>
        <begin position="164"/>
        <end position="183"/>
    </location>
</feature>